<sequence>MDQSATGSATDAAEATAKERQVEASKKRSSQNFPLSLSRRRNTSPFRLRTFLSLWRATILTSASIRAVARDPSGGTTMYQTSVCCGQVPCWRSVCKTRGGIVQTRVYFTSSEFVGKWQNLRTTFLNSYVGWGELGSSASPSAAFATAVQASTLNILKI</sequence>
<accession>R7QJB0</accession>
<dbReference type="Gramene" id="CDF37541">
    <property type="protein sequence ID" value="CDF37541"/>
    <property type="gene ID" value="CHC_T00005692001"/>
</dbReference>
<dbReference type="GeneID" id="17325129"/>
<dbReference type="RefSeq" id="XP_005717412.1">
    <property type="nucleotide sequence ID" value="XM_005717355.1"/>
</dbReference>
<evidence type="ECO:0000256" key="1">
    <source>
        <dbReference type="SAM" id="MobiDB-lite"/>
    </source>
</evidence>
<name>R7QJB0_CHOCR</name>
<protein>
    <submittedName>
        <fullName evidence="2">Uncharacterized protein</fullName>
    </submittedName>
</protein>
<dbReference type="KEGG" id="ccp:CHC_T00005692001"/>
<feature type="compositionally biased region" description="Basic and acidic residues" evidence="1">
    <location>
        <begin position="16"/>
        <end position="26"/>
    </location>
</feature>
<dbReference type="AlphaFoldDB" id="R7QJB0"/>
<reference evidence="3" key="1">
    <citation type="journal article" date="2013" name="Proc. Natl. Acad. Sci. U.S.A.">
        <title>Genome structure and metabolic features in the red seaweed Chondrus crispus shed light on evolution of the Archaeplastida.</title>
        <authorList>
            <person name="Collen J."/>
            <person name="Porcel B."/>
            <person name="Carre W."/>
            <person name="Ball S.G."/>
            <person name="Chaparro C."/>
            <person name="Tonon T."/>
            <person name="Barbeyron T."/>
            <person name="Michel G."/>
            <person name="Noel B."/>
            <person name="Valentin K."/>
            <person name="Elias M."/>
            <person name="Artiguenave F."/>
            <person name="Arun A."/>
            <person name="Aury J.M."/>
            <person name="Barbosa-Neto J.F."/>
            <person name="Bothwell J.H."/>
            <person name="Bouget F.Y."/>
            <person name="Brillet L."/>
            <person name="Cabello-Hurtado F."/>
            <person name="Capella-Gutierrez S."/>
            <person name="Charrier B."/>
            <person name="Cladiere L."/>
            <person name="Cock J.M."/>
            <person name="Coelho S.M."/>
            <person name="Colleoni C."/>
            <person name="Czjzek M."/>
            <person name="Da Silva C."/>
            <person name="Delage L."/>
            <person name="Denoeud F."/>
            <person name="Deschamps P."/>
            <person name="Dittami S.M."/>
            <person name="Gabaldon T."/>
            <person name="Gachon C.M."/>
            <person name="Groisillier A."/>
            <person name="Herve C."/>
            <person name="Jabbari K."/>
            <person name="Katinka M."/>
            <person name="Kloareg B."/>
            <person name="Kowalczyk N."/>
            <person name="Labadie K."/>
            <person name="Leblanc C."/>
            <person name="Lopez P.J."/>
            <person name="McLachlan D.H."/>
            <person name="Meslet-Cladiere L."/>
            <person name="Moustafa A."/>
            <person name="Nehr Z."/>
            <person name="Nyvall Collen P."/>
            <person name="Panaud O."/>
            <person name="Partensky F."/>
            <person name="Poulain J."/>
            <person name="Rensing S.A."/>
            <person name="Rousvoal S."/>
            <person name="Samson G."/>
            <person name="Symeonidi A."/>
            <person name="Weissenbach J."/>
            <person name="Zambounis A."/>
            <person name="Wincker P."/>
            <person name="Boyen C."/>
        </authorList>
    </citation>
    <scope>NUCLEOTIDE SEQUENCE [LARGE SCALE GENOMIC DNA]</scope>
    <source>
        <strain evidence="3">cv. Stackhouse</strain>
    </source>
</reference>
<evidence type="ECO:0000313" key="2">
    <source>
        <dbReference type="EMBL" id="CDF37541.1"/>
    </source>
</evidence>
<dbReference type="EMBL" id="HG001850">
    <property type="protein sequence ID" value="CDF37541.1"/>
    <property type="molecule type" value="Genomic_DNA"/>
</dbReference>
<feature type="region of interest" description="Disordered" evidence="1">
    <location>
        <begin position="1"/>
        <end position="34"/>
    </location>
</feature>
<dbReference type="Proteomes" id="UP000012073">
    <property type="component" value="Unassembled WGS sequence"/>
</dbReference>
<keyword evidence="3" id="KW-1185">Reference proteome</keyword>
<organism evidence="2 3">
    <name type="scientific">Chondrus crispus</name>
    <name type="common">Carrageen Irish moss</name>
    <name type="synonym">Polymorpha crispa</name>
    <dbReference type="NCBI Taxonomy" id="2769"/>
    <lineage>
        <taxon>Eukaryota</taxon>
        <taxon>Rhodophyta</taxon>
        <taxon>Florideophyceae</taxon>
        <taxon>Rhodymeniophycidae</taxon>
        <taxon>Gigartinales</taxon>
        <taxon>Gigartinaceae</taxon>
        <taxon>Chondrus</taxon>
    </lineage>
</organism>
<proteinExistence type="predicted"/>
<gene>
    <name evidence="2" type="ORF">CHC_T00005692001</name>
</gene>
<evidence type="ECO:0000313" key="3">
    <source>
        <dbReference type="Proteomes" id="UP000012073"/>
    </source>
</evidence>